<dbReference type="GO" id="GO:0006895">
    <property type="term" value="P:Golgi to endosome transport"/>
    <property type="evidence" value="ECO:0007669"/>
    <property type="project" value="TreeGrafter"/>
</dbReference>
<feature type="compositionally biased region" description="Low complexity" evidence="1">
    <location>
        <begin position="297"/>
        <end position="307"/>
    </location>
</feature>
<dbReference type="HOGENOM" id="CLU_040577_0_1_1"/>
<dbReference type="AlphaFoldDB" id="M5C4E2"/>
<proteinExistence type="predicted"/>
<feature type="region of interest" description="Disordered" evidence="1">
    <location>
        <begin position="161"/>
        <end position="183"/>
    </location>
</feature>
<feature type="compositionally biased region" description="Low complexity" evidence="1">
    <location>
        <begin position="173"/>
        <end position="182"/>
    </location>
</feature>
<reference evidence="3 4" key="1">
    <citation type="journal article" date="2013" name="J. Biotechnol.">
        <title>Establishment and interpretation of the genome sequence of the phytopathogenic fungus Rhizoctonia solani AG1-IB isolate 7/3/14.</title>
        <authorList>
            <person name="Wibberg D.W."/>
            <person name="Jelonek L.J."/>
            <person name="Rupp O.R."/>
            <person name="Hennig M.H."/>
            <person name="Eikmeyer F.E."/>
            <person name="Goesmann A.G."/>
            <person name="Hartmann A.H."/>
            <person name="Borriss R.B."/>
            <person name="Grosch R.G."/>
            <person name="Puehler A.P."/>
            <person name="Schlueter A.S."/>
        </authorList>
    </citation>
    <scope>NUCLEOTIDE SEQUENCE [LARGE SCALE GENOMIC DNA]</scope>
    <source>
        <strain evidence="4">AG1-IB / isolate 7/3/14</strain>
    </source>
</reference>
<dbReference type="Gene3D" id="1.25.40.90">
    <property type="match status" value="1"/>
</dbReference>
<accession>M5C4E2</accession>
<dbReference type="FunFam" id="1.25.40.90:FF:000006">
    <property type="entry name" value="Clathrin interactor 1"/>
    <property type="match status" value="1"/>
</dbReference>
<feature type="region of interest" description="Disordered" evidence="1">
    <location>
        <begin position="343"/>
        <end position="368"/>
    </location>
</feature>
<dbReference type="InterPro" id="IPR013809">
    <property type="entry name" value="ENTH"/>
</dbReference>
<sequence>MDRLESLGNQLSQITMYDIKSMYNQAKNMVLNVPEMEAKVREATNDDAWGASSTLMQEIAQGTFNFQHFNEIMPCIYSRFMEKEASQWRQIYKALQLLEYLIKHGSERVIDDARSHISMIKMLRNFHYIDDKAKDQGINVRNRAKEIGELLSDVEKIRSERRKAKTNRNKYTGTGSDGLSFSSGGGRYGGFGSESLGGGSGGGGNYDREYGSGGGGSSSYGGGGGSSRERQYDEYDAGDWEDAPRRSTTTTPSRSASMNTTTSRTTASTAPAAPPPKAPAPAVNLLDFGDDEPTPAPSVVAPAPAPTLTQTVPAPAAVSLDDDFGDFSSASATPAPVAQISAAAPAPTAPKSSSLFDMLDSAPAPAPAPTNNFSPAQTKPVFGGVSQTSFSATQSPTTMSFGGVSQPMSPIGFGGTAPRPAMQPTMSSGPNYFASASVMSPTASTPGSQIKTPGVTSSAGGGAAKSSANFDDLWSMSLGSSSVAKPATNAGAGTGKSIKDLEREKAQAKIWGGGGQASNTGGLWKLLVWRWERYRRYDSGWPAPVYLASQFFEFEERIGLQAK</sequence>
<dbReference type="GO" id="GO:0006897">
    <property type="term" value="P:endocytosis"/>
    <property type="evidence" value="ECO:0007669"/>
    <property type="project" value="TreeGrafter"/>
</dbReference>
<dbReference type="CDD" id="cd16992">
    <property type="entry name" value="ENTH_Ent3"/>
    <property type="match status" value="1"/>
</dbReference>
<feature type="domain" description="ENTH" evidence="2">
    <location>
        <begin position="28"/>
        <end position="161"/>
    </location>
</feature>
<feature type="region of interest" description="Disordered" evidence="1">
    <location>
        <begin position="198"/>
        <end position="307"/>
    </location>
</feature>
<feature type="compositionally biased region" description="Gly residues" evidence="1">
    <location>
        <begin position="198"/>
        <end position="226"/>
    </location>
</feature>
<dbReference type="SUPFAM" id="SSF48464">
    <property type="entry name" value="ENTH/VHS domain"/>
    <property type="match status" value="1"/>
</dbReference>
<dbReference type="GO" id="GO:0005543">
    <property type="term" value="F:phospholipid binding"/>
    <property type="evidence" value="ECO:0007669"/>
    <property type="project" value="TreeGrafter"/>
</dbReference>
<name>M5C4E2_THACB</name>
<comment type="caution">
    <text evidence="3">The sequence shown here is derived from an EMBL/GenBank/DDBJ whole genome shotgun (WGS) entry which is preliminary data.</text>
</comment>
<dbReference type="PANTHER" id="PTHR12276:SF45">
    <property type="entry name" value="CLATHRIN INTERACTOR 1"/>
    <property type="match status" value="1"/>
</dbReference>
<dbReference type="Proteomes" id="UP000012065">
    <property type="component" value="Unassembled WGS sequence"/>
</dbReference>
<evidence type="ECO:0000313" key="3">
    <source>
        <dbReference type="EMBL" id="CCO30767.1"/>
    </source>
</evidence>
<dbReference type="GO" id="GO:0030276">
    <property type="term" value="F:clathrin binding"/>
    <property type="evidence" value="ECO:0007669"/>
    <property type="project" value="TreeGrafter"/>
</dbReference>
<feature type="compositionally biased region" description="Polar residues" evidence="1">
    <location>
        <begin position="440"/>
        <end position="456"/>
    </location>
</feature>
<dbReference type="PANTHER" id="PTHR12276">
    <property type="entry name" value="EPSIN/ENT-RELATED"/>
    <property type="match status" value="1"/>
</dbReference>
<organism evidence="3 4">
    <name type="scientific">Thanatephorus cucumeris (strain AG1-IB / isolate 7/3/14)</name>
    <name type="common">Lettuce bottom rot fungus</name>
    <name type="synonym">Rhizoctonia solani</name>
    <dbReference type="NCBI Taxonomy" id="1108050"/>
    <lineage>
        <taxon>Eukaryota</taxon>
        <taxon>Fungi</taxon>
        <taxon>Dikarya</taxon>
        <taxon>Basidiomycota</taxon>
        <taxon>Agaricomycotina</taxon>
        <taxon>Agaricomycetes</taxon>
        <taxon>Cantharellales</taxon>
        <taxon>Ceratobasidiaceae</taxon>
        <taxon>Rhizoctonia</taxon>
        <taxon>Rhizoctonia solani AG-1</taxon>
    </lineage>
</organism>
<dbReference type="GO" id="GO:0005768">
    <property type="term" value="C:endosome"/>
    <property type="evidence" value="ECO:0007669"/>
    <property type="project" value="TreeGrafter"/>
</dbReference>
<dbReference type="Pfam" id="PF01417">
    <property type="entry name" value="ENTH"/>
    <property type="match status" value="1"/>
</dbReference>
<dbReference type="GO" id="GO:0005886">
    <property type="term" value="C:plasma membrane"/>
    <property type="evidence" value="ECO:0007669"/>
    <property type="project" value="TreeGrafter"/>
</dbReference>
<evidence type="ECO:0000313" key="4">
    <source>
        <dbReference type="Proteomes" id="UP000012065"/>
    </source>
</evidence>
<feature type="region of interest" description="Disordered" evidence="1">
    <location>
        <begin position="440"/>
        <end position="462"/>
    </location>
</feature>
<feature type="compositionally biased region" description="Low complexity" evidence="1">
    <location>
        <begin position="343"/>
        <end position="354"/>
    </location>
</feature>
<gene>
    <name evidence="3" type="ORF">BN14_04799</name>
</gene>
<protein>
    <submittedName>
        <fullName evidence="3">ENTH domain-containing protein C794,11c</fullName>
    </submittedName>
</protein>
<feature type="compositionally biased region" description="Low complexity" evidence="1">
    <location>
        <begin position="246"/>
        <end position="271"/>
    </location>
</feature>
<dbReference type="InterPro" id="IPR008942">
    <property type="entry name" value="ENTH_VHS"/>
</dbReference>
<dbReference type="EMBL" id="CAOJ01006948">
    <property type="protein sequence ID" value="CCO30767.1"/>
    <property type="molecule type" value="Genomic_DNA"/>
</dbReference>
<dbReference type="GO" id="GO:0030125">
    <property type="term" value="C:clathrin vesicle coat"/>
    <property type="evidence" value="ECO:0007669"/>
    <property type="project" value="TreeGrafter"/>
</dbReference>
<dbReference type="GO" id="GO:0005829">
    <property type="term" value="C:cytosol"/>
    <property type="evidence" value="ECO:0007669"/>
    <property type="project" value="GOC"/>
</dbReference>
<dbReference type="SMART" id="SM00273">
    <property type="entry name" value="ENTH"/>
    <property type="match status" value="1"/>
</dbReference>
<evidence type="ECO:0000256" key="1">
    <source>
        <dbReference type="SAM" id="MobiDB-lite"/>
    </source>
</evidence>
<dbReference type="PROSITE" id="PS50942">
    <property type="entry name" value="ENTH"/>
    <property type="match status" value="1"/>
</dbReference>
<evidence type="ECO:0000259" key="2">
    <source>
        <dbReference type="PROSITE" id="PS50942"/>
    </source>
</evidence>